<gene>
    <name evidence="1" type="ORF">DN745_05025</name>
</gene>
<dbReference type="SUPFAM" id="SSF48452">
    <property type="entry name" value="TPR-like"/>
    <property type="match status" value="1"/>
</dbReference>
<proteinExistence type="predicted"/>
<dbReference type="Gene3D" id="1.25.40.10">
    <property type="entry name" value="Tetratricopeptide repeat domain"/>
    <property type="match status" value="1"/>
</dbReference>
<keyword evidence="2" id="KW-1185">Reference proteome</keyword>
<evidence type="ECO:0000313" key="2">
    <source>
        <dbReference type="Proteomes" id="UP000249799"/>
    </source>
</evidence>
<dbReference type="InterPro" id="IPR010323">
    <property type="entry name" value="DUF924"/>
</dbReference>
<sequence length="201" mass="23097">MQAKTINEVLDFWFGELDPQGSASPEIIESWRQKVAAFDQEIRRRFEGLYEAIVAGEREDWLETLEGVIAYVVVIDQLSRNMYRGSAKMYASDAQALGVALDAIDRGLDKQAVFAHRNFLYMPLMHSEELELQDRCVALYQAWHEEVEGAQKEEIAKRIGFANRHRDVVAQFGRFPHRNAILGRESTAEEVEFLKSPSAWF</sequence>
<reference evidence="1 2" key="1">
    <citation type="submission" date="2018-06" db="EMBL/GenBank/DDBJ databases">
        <title>Lujinxingia sediminis gen. nov. sp. nov., a new facultative anaerobic member of the class Deltaproteobacteria, and proposal of Lujinxingaceae fam. nov.</title>
        <authorList>
            <person name="Guo L.-Y."/>
            <person name="Li C.-M."/>
            <person name="Wang S."/>
            <person name="Du Z.-J."/>
        </authorList>
    </citation>
    <scope>NUCLEOTIDE SEQUENCE [LARGE SCALE GENOMIC DNA]</scope>
    <source>
        <strain evidence="1 2">FA350</strain>
    </source>
</reference>
<dbReference type="AlphaFoldDB" id="A0A2Z4FIG8"/>
<dbReference type="Pfam" id="PF06041">
    <property type="entry name" value="DUF924"/>
    <property type="match status" value="1"/>
</dbReference>
<dbReference type="EMBL" id="CP030032">
    <property type="protein sequence ID" value="AWV88732.1"/>
    <property type="molecule type" value="Genomic_DNA"/>
</dbReference>
<dbReference type="KEGG" id="bsed:DN745_05025"/>
<name>A0A2Z4FIG8_9DELT</name>
<dbReference type="Gene3D" id="1.20.58.320">
    <property type="entry name" value="TPR-like"/>
    <property type="match status" value="1"/>
</dbReference>
<dbReference type="RefSeq" id="WP_111332704.1">
    <property type="nucleotide sequence ID" value="NZ_CP030032.1"/>
</dbReference>
<dbReference type="OrthoDB" id="7593450at2"/>
<dbReference type="Proteomes" id="UP000249799">
    <property type="component" value="Chromosome"/>
</dbReference>
<protein>
    <submittedName>
        <fullName evidence="1">DUF924 domain-containing protein</fullName>
    </submittedName>
</protein>
<accession>A0A2Z4FIG8</accession>
<dbReference type="InterPro" id="IPR011990">
    <property type="entry name" value="TPR-like_helical_dom_sf"/>
</dbReference>
<evidence type="ECO:0000313" key="1">
    <source>
        <dbReference type="EMBL" id="AWV88732.1"/>
    </source>
</evidence>
<organism evidence="1 2">
    <name type="scientific">Bradymonas sediminis</name>
    <dbReference type="NCBI Taxonomy" id="1548548"/>
    <lineage>
        <taxon>Bacteria</taxon>
        <taxon>Deltaproteobacteria</taxon>
        <taxon>Bradymonadales</taxon>
        <taxon>Bradymonadaceae</taxon>
        <taxon>Bradymonas</taxon>
    </lineage>
</organism>